<dbReference type="AlphaFoldDB" id="A0A371E092"/>
<name>A0A371E092_MUCPR</name>
<organism evidence="3 4">
    <name type="scientific">Mucuna pruriens</name>
    <name type="common">Velvet bean</name>
    <name type="synonym">Dolichos pruriens</name>
    <dbReference type="NCBI Taxonomy" id="157652"/>
    <lineage>
        <taxon>Eukaryota</taxon>
        <taxon>Viridiplantae</taxon>
        <taxon>Streptophyta</taxon>
        <taxon>Embryophyta</taxon>
        <taxon>Tracheophyta</taxon>
        <taxon>Spermatophyta</taxon>
        <taxon>Magnoliopsida</taxon>
        <taxon>eudicotyledons</taxon>
        <taxon>Gunneridae</taxon>
        <taxon>Pentapetalae</taxon>
        <taxon>rosids</taxon>
        <taxon>fabids</taxon>
        <taxon>Fabales</taxon>
        <taxon>Fabaceae</taxon>
        <taxon>Papilionoideae</taxon>
        <taxon>50 kb inversion clade</taxon>
        <taxon>NPAAA clade</taxon>
        <taxon>indigoferoid/millettioid clade</taxon>
        <taxon>Phaseoleae</taxon>
        <taxon>Mucuna</taxon>
    </lineage>
</organism>
<gene>
    <name evidence="3" type="ORF">CR513_62494</name>
</gene>
<keyword evidence="2" id="KW-0472">Membrane</keyword>
<keyword evidence="2" id="KW-1133">Transmembrane helix</keyword>
<evidence type="ECO:0000313" key="4">
    <source>
        <dbReference type="Proteomes" id="UP000257109"/>
    </source>
</evidence>
<reference evidence="3" key="1">
    <citation type="submission" date="2018-05" db="EMBL/GenBank/DDBJ databases">
        <title>Draft genome of Mucuna pruriens seed.</title>
        <authorList>
            <person name="Nnadi N.E."/>
            <person name="Vos R."/>
            <person name="Hasami M.H."/>
            <person name="Devisetty U.K."/>
            <person name="Aguiy J.C."/>
        </authorList>
    </citation>
    <scope>NUCLEOTIDE SEQUENCE [LARGE SCALE GENOMIC DNA]</scope>
    <source>
        <strain evidence="3">JCA_2017</strain>
    </source>
</reference>
<feature type="region of interest" description="Disordered" evidence="1">
    <location>
        <begin position="57"/>
        <end position="85"/>
    </location>
</feature>
<dbReference type="OrthoDB" id="1988891at2759"/>
<dbReference type="Proteomes" id="UP000257109">
    <property type="component" value="Unassembled WGS sequence"/>
</dbReference>
<feature type="compositionally biased region" description="Polar residues" evidence="1">
    <location>
        <begin position="69"/>
        <end position="78"/>
    </location>
</feature>
<evidence type="ECO:0000256" key="2">
    <source>
        <dbReference type="SAM" id="Phobius"/>
    </source>
</evidence>
<keyword evidence="4" id="KW-1185">Reference proteome</keyword>
<protein>
    <submittedName>
        <fullName evidence="3">Uncharacterized protein</fullName>
    </submittedName>
</protein>
<proteinExistence type="predicted"/>
<keyword evidence="2" id="KW-0812">Transmembrane</keyword>
<feature type="non-terminal residue" evidence="3">
    <location>
        <position position="1"/>
    </location>
</feature>
<feature type="transmembrane region" description="Helical" evidence="2">
    <location>
        <begin position="95"/>
        <end position="119"/>
    </location>
</feature>
<accession>A0A371E092</accession>
<comment type="caution">
    <text evidence="3">The sequence shown here is derived from an EMBL/GenBank/DDBJ whole genome shotgun (WGS) entry which is preliminary data.</text>
</comment>
<evidence type="ECO:0000256" key="1">
    <source>
        <dbReference type="SAM" id="MobiDB-lite"/>
    </source>
</evidence>
<dbReference type="EMBL" id="QJKJ01017730">
    <property type="protein sequence ID" value="RDX58202.1"/>
    <property type="molecule type" value="Genomic_DNA"/>
</dbReference>
<sequence length="143" mass="15576">MTVFDIPGRMDSACCANPFMGAGFAELSLDPKICSRMAWNECPGSASMKRASFDTATAGESGSAVESGFDSSPVSPSMSGRLDFSQPRTWSNERFSITITTTVFMGPGILCFFLTAAAGECGERMRKRRRRTDTRRRCISGDR</sequence>
<evidence type="ECO:0000313" key="3">
    <source>
        <dbReference type="EMBL" id="RDX58202.1"/>
    </source>
</evidence>